<dbReference type="GeneID" id="96005509"/>
<feature type="region of interest" description="Disordered" evidence="1">
    <location>
        <begin position="294"/>
        <end position="318"/>
    </location>
</feature>
<feature type="region of interest" description="Disordered" evidence="1">
    <location>
        <begin position="334"/>
        <end position="378"/>
    </location>
</feature>
<dbReference type="RefSeq" id="XP_069229947.1">
    <property type="nucleotide sequence ID" value="XM_069372671.1"/>
</dbReference>
<name>A0AB34KP57_9PEZI</name>
<organism evidence="2 3">
    <name type="scientific">Cladosporium halotolerans</name>
    <dbReference type="NCBI Taxonomy" id="1052096"/>
    <lineage>
        <taxon>Eukaryota</taxon>
        <taxon>Fungi</taxon>
        <taxon>Dikarya</taxon>
        <taxon>Ascomycota</taxon>
        <taxon>Pezizomycotina</taxon>
        <taxon>Dothideomycetes</taxon>
        <taxon>Dothideomycetidae</taxon>
        <taxon>Cladosporiales</taxon>
        <taxon>Cladosporiaceae</taxon>
        <taxon>Cladosporium</taxon>
    </lineage>
</organism>
<dbReference type="Proteomes" id="UP000803884">
    <property type="component" value="Unassembled WGS sequence"/>
</dbReference>
<dbReference type="EMBL" id="JAAQHG020000012">
    <property type="protein sequence ID" value="KAL1586842.1"/>
    <property type="molecule type" value="Genomic_DNA"/>
</dbReference>
<evidence type="ECO:0000313" key="3">
    <source>
        <dbReference type="Proteomes" id="UP000803884"/>
    </source>
</evidence>
<dbReference type="AlphaFoldDB" id="A0AB34KP57"/>
<accession>A0AB34KP57</accession>
<comment type="caution">
    <text evidence="2">The sequence shown here is derived from an EMBL/GenBank/DDBJ whole genome shotgun (WGS) entry which is preliminary data.</text>
</comment>
<protein>
    <submittedName>
        <fullName evidence="2">Uncharacterized protein</fullName>
    </submittedName>
</protein>
<sequence length="378" mass="42734">MTYPDLWNDFSFVRSRKRRRSAYGDVPQFNDLTSQYPILLSLAENLSILDLVNLGLASKTTWTHLSASKRPLRLRGGVAKTALKCEGLHIQPRPQSPHQGTPYVLPCASSQMVPVRRCEGCGVAVCEVCRFNPTRGAMLTYTHKRRWFFPSRSSSRPDTVTSNIETMLDSMVRRGRIARRNSNAAVLTTEQLFTHLNQLSDNSCTCTVESRWLDPWLCVPCLNHDIFRAPTHEAYYAQRRRSSLAMACQQGNDIGPMSSLLGSDAAAARDLSRRLRSMEQCSLCHKRLSRRDPAARSGRCLPPLEESRRRDQLHSAAKRLQCQRNPSVVVLRTPAKSGRRGSWPKRRDLKSCGQEAVPQKSMGDMARRRASEFAVFDD</sequence>
<proteinExistence type="predicted"/>
<evidence type="ECO:0000313" key="2">
    <source>
        <dbReference type="EMBL" id="KAL1586842.1"/>
    </source>
</evidence>
<gene>
    <name evidence="2" type="ORF">WHR41_04065</name>
</gene>
<keyword evidence="3" id="KW-1185">Reference proteome</keyword>
<reference evidence="2 3" key="1">
    <citation type="journal article" date="2020" name="Microbiol. Resour. Announc.">
        <title>Draft Genome Sequence of a Cladosporium Species Isolated from the Mesophotic Ascidian Didemnum maculosum.</title>
        <authorList>
            <person name="Gioti A."/>
            <person name="Siaperas R."/>
            <person name="Nikolaivits E."/>
            <person name="Le Goff G."/>
            <person name="Ouazzani J."/>
            <person name="Kotoulas G."/>
            <person name="Topakas E."/>
        </authorList>
    </citation>
    <scope>NUCLEOTIDE SEQUENCE [LARGE SCALE GENOMIC DNA]</scope>
    <source>
        <strain evidence="2 3">TM138-S3</strain>
    </source>
</reference>
<evidence type="ECO:0000256" key="1">
    <source>
        <dbReference type="SAM" id="MobiDB-lite"/>
    </source>
</evidence>